<dbReference type="AlphaFoldDB" id="A0ABC9T8A5"/>
<evidence type="ECO:0000313" key="1">
    <source>
        <dbReference type="EMBL" id="EPC89025.1"/>
    </source>
</evidence>
<sequence>RNKKPPATQAEGMHEGSKCDCKGGLPCTISIADEFIKYVKLWYRICTGLKKQQKSRHFAGQLISLFYLC</sequence>
<comment type="caution">
    <text evidence="1">The sequence shown here is derived from an EMBL/GenBank/DDBJ whole genome shotgun (WGS) entry which is preliminary data.</text>
</comment>
<dbReference type="EMBL" id="ANKJ01000084">
    <property type="protein sequence ID" value="EPC89025.1"/>
    <property type="molecule type" value="Genomic_DNA"/>
</dbReference>
<feature type="non-terminal residue" evidence="1">
    <location>
        <position position="1"/>
    </location>
</feature>
<dbReference type="Proteomes" id="UP000014310">
    <property type="component" value="Unassembled WGS sequence"/>
</dbReference>
<name>A0ABC9T8A5_LACPA</name>
<proteinExistence type="predicted"/>
<reference evidence="1 2" key="1">
    <citation type="journal article" date="2013" name="PLoS ONE">
        <title>Lactobacillus paracasei comparative genomics: towards species pan-genome definition and exploitation of diversity.</title>
        <authorList>
            <person name="Smokvina T."/>
            <person name="Wels M."/>
            <person name="Polka J."/>
            <person name="Chervaux C."/>
            <person name="Brisse S."/>
            <person name="Boekhorst J."/>
            <person name="van Hylckama Vlieg J.E."/>
            <person name="Siezen R.J."/>
        </authorList>
    </citation>
    <scope>NUCLEOTIDE SEQUENCE [LARGE SCALE GENOMIC DNA]</scope>
    <source>
        <strain evidence="1 2">Lpp49</strain>
    </source>
</reference>
<protein>
    <recommendedName>
        <fullName evidence="3">Transposase</fullName>
    </recommendedName>
</protein>
<evidence type="ECO:0008006" key="3">
    <source>
        <dbReference type="Google" id="ProtNLM"/>
    </source>
</evidence>
<organism evidence="1 2">
    <name type="scientific">Lacticaseibacillus paracasei subsp. paracasei Lpp49</name>
    <dbReference type="NCBI Taxonomy" id="1256213"/>
    <lineage>
        <taxon>Bacteria</taxon>
        <taxon>Bacillati</taxon>
        <taxon>Bacillota</taxon>
        <taxon>Bacilli</taxon>
        <taxon>Lactobacillales</taxon>
        <taxon>Lactobacillaceae</taxon>
        <taxon>Lacticaseibacillus</taxon>
    </lineage>
</organism>
<gene>
    <name evidence="1" type="ORF">Lpp49_14470</name>
</gene>
<evidence type="ECO:0000313" key="2">
    <source>
        <dbReference type="Proteomes" id="UP000014310"/>
    </source>
</evidence>
<accession>A0ABC9T8A5</accession>
<dbReference type="RefSeq" id="WP_016382988.1">
    <property type="nucleotide sequence ID" value="NZ_ANKJ01000084.1"/>
</dbReference>